<name>A0A166Y1Z2_9CAUD</name>
<dbReference type="EMBL" id="KU998234">
    <property type="protein sequence ID" value="ANA85329.1"/>
    <property type="molecule type" value="Genomic_DNA"/>
</dbReference>
<dbReference type="OrthoDB" id="8233at10239"/>
<dbReference type="KEGG" id="vg:28800278"/>
<proteinExistence type="predicted"/>
<sequence length="256" mass="27660">MVEWPIIIPSNAQALWDNADPVDRQAAEALAGRILWALTGEVFGLRSEKVRPCFTPQTRGSTYYGPGDPTPAWWPGVGVGNPGASGACGCRSNCRHVTEADVWVPGPIAEVTRVSIDGVDVPESAYVVRSRRWLRRTDGQAWPQDQNLNAPDNGPGAFVIEYERGVPVPPEGQFAAGALAVDLLRGITGGECSLPSNLTSISRQGLSAEVDPRAYFAEGLTGIEAVDEWIMAVNPYKSRRPARISSPDRPRVERLS</sequence>
<accession>A0A166Y1Z2</accession>
<evidence type="ECO:0000313" key="1">
    <source>
        <dbReference type="EMBL" id="ANA85329.1"/>
    </source>
</evidence>
<dbReference type="Proteomes" id="UP000204215">
    <property type="component" value="Segment"/>
</dbReference>
<protein>
    <submittedName>
        <fullName evidence="1">Head-to-tail connector protein</fullName>
    </submittedName>
</protein>
<organism evidence="1 2">
    <name type="scientific">Gordonia phage Wizard</name>
    <dbReference type="NCBI Taxonomy" id="1838083"/>
    <lineage>
        <taxon>Viruses</taxon>
        <taxon>Duplodnaviria</taxon>
        <taxon>Heunggongvirae</taxon>
        <taxon>Uroviricota</taxon>
        <taxon>Caudoviricetes</taxon>
        <taxon>Stackebrandtviridae</taxon>
        <taxon>Frickvirinae</taxon>
        <taxon>Wizardvirus</taxon>
        <taxon>Wizardvirus wizard</taxon>
    </lineage>
</organism>
<evidence type="ECO:0000313" key="2">
    <source>
        <dbReference type="Proteomes" id="UP000204215"/>
    </source>
</evidence>
<keyword evidence="2" id="KW-1185">Reference proteome</keyword>
<dbReference type="RefSeq" id="YP_009274062.1">
    <property type="nucleotide sequence ID" value="NC_030913.1"/>
</dbReference>
<dbReference type="GeneID" id="28800278"/>
<gene>
    <name evidence="1" type="primary">23</name>
    <name evidence="1" type="ORF">WIZARD_23</name>
</gene>
<reference evidence="1 2" key="1">
    <citation type="submission" date="2016-03" db="EMBL/GenBank/DDBJ databases">
        <authorList>
            <person name="Montgomery M.T."/>
            <person name="Guerrero C.A."/>
            <person name="Mavrich T.N."/>
            <person name="Pope W.H."/>
            <person name="Garlena R.A."/>
            <person name="Russell D.A."/>
            <person name="Jacobs-Sera D."/>
            <person name="Hendrix R.W."/>
            <person name="Hatfull G.F."/>
        </authorList>
    </citation>
    <scope>NUCLEOTIDE SEQUENCE [LARGE SCALE GENOMIC DNA]</scope>
</reference>